<protein>
    <submittedName>
        <fullName evidence="2">Uncharacterized protein</fullName>
    </submittedName>
</protein>
<dbReference type="EMBL" id="SPHZ02000012">
    <property type="protein sequence ID" value="KAF0888516.1"/>
    <property type="molecule type" value="Genomic_DNA"/>
</dbReference>
<dbReference type="AlphaFoldDB" id="A0A6G1BKT2"/>
<sequence>MEGVKSGAELRWKRGGFTGHGHEAGEKASPGRGGGSARRRGGGAGVGGGTEEMERWHRRSGGSAMRSRRRWGVGEAV</sequence>
<name>A0A6G1BKT2_9ORYZ</name>
<feature type="region of interest" description="Disordered" evidence="1">
    <location>
        <begin position="1"/>
        <end position="77"/>
    </location>
</feature>
<feature type="compositionally biased region" description="Basic residues" evidence="1">
    <location>
        <begin position="56"/>
        <end position="71"/>
    </location>
</feature>
<evidence type="ECO:0000313" key="2">
    <source>
        <dbReference type="EMBL" id="KAF0888516.1"/>
    </source>
</evidence>
<organism evidence="2 3">
    <name type="scientific">Oryza meyeriana var. granulata</name>
    <dbReference type="NCBI Taxonomy" id="110450"/>
    <lineage>
        <taxon>Eukaryota</taxon>
        <taxon>Viridiplantae</taxon>
        <taxon>Streptophyta</taxon>
        <taxon>Embryophyta</taxon>
        <taxon>Tracheophyta</taxon>
        <taxon>Spermatophyta</taxon>
        <taxon>Magnoliopsida</taxon>
        <taxon>Liliopsida</taxon>
        <taxon>Poales</taxon>
        <taxon>Poaceae</taxon>
        <taxon>BOP clade</taxon>
        <taxon>Oryzoideae</taxon>
        <taxon>Oryzeae</taxon>
        <taxon>Oryzinae</taxon>
        <taxon>Oryza</taxon>
        <taxon>Oryza meyeriana</taxon>
    </lineage>
</organism>
<feature type="compositionally biased region" description="Gly residues" evidence="1">
    <location>
        <begin position="31"/>
        <end position="50"/>
    </location>
</feature>
<accession>A0A6G1BKT2</accession>
<dbReference type="Proteomes" id="UP000479710">
    <property type="component" value="Unassembled WGS sequence"/>
</dbReference>
<proteinExistence type="predicted"/>
<evidence type="ECO:0000256" key="1">
    <source>
        <dbReference type="SAM" id="MobiDB-lite"/>
    </source>
</evidence>
<keyword evidence="3" id="KW-1185">Reference proteome</keyword>
<comment type="caution">
    <text evidence="2">The sequence shown here is derived from an EMBL/GenBank/DDBJ whole genome shotgun (WGS) entry which is preliminary data.</text>
</comment>
<gene>
    <name evidence="2" type="ORF">E2562_014736</name>
</gene>
<evidence type="ECO:0000313" key="3">
    <source>
        <dbReference type="Proteomes" id="UP000479710"/>
    </source>
</evidence>
<reference evidence="2 3" key="1">
    <citation type="submission" date="2019-11" db="EMBL/GenBank/DDBJ databases">
        <title>Whole genome sequence of Oryza granulata.</title>
        <authorList>
            <person name="Li W."/>
        </authorList>
    </citation>
    <scope>NUCLEOTIDE SEQUENCE [LARGE SCALE GENOMIC DNA]</scope>
    <source>
        <strain evidence="3">cv. Menghai</strain>
        <tissue evidence="2">Leaf</tissue>
    </source>
</reference>